<dbReference type="InterPro" id="IPR022641">
    <property type="entry name" value="CheR_N"/>
</dbReference>
<dbReference type="GO" id="GO:0005737">
    <property type="term" value="C:cytoplasm"/>
    <property type="evidence" value="ECO:0007669"/>
    <property type="project" value="InterPro"/>
</dbReference>
<keyword evidence="8" id="KW-0067">ATP-binding</keyword>
<evidence type="ECO:0000259" key="12">
    <source>
        <dbReference type="PROSITE" id="PS50109"/>
    </source>
</evidence>
<accession>F8FC45</accession>
<evidence type="ECO:0000256" key="3">
    <source>
        <dbReference type="ARBA" id="ARBA00022603"/>
    </source>
</evidence>
<dbReference type="InterPro" id="IPR000673">
    <property type="entry name" value="Sig_transdc_resp-reg_Me-estase"/>
</dbReference>
<dbReference type="SUPFAM" id="SSF55785">
    <property type="entry name" value="PYP-like sensor domain (PAS domain)"/>
    <property type="match status" value="2"/>
</dbReference>
<dbReference type="Gene3D" id="3.40.50.150">
    <property type="entry name" value="Vaccinia Virus protein VP39"/>
    <property type="match status" value="1"/>
</dbReference>
<keyword evidence="4" id="KW-0808">Transferase</keyword>
<dbReference type="SMART" id="SM00387">
    <property type="entry name" value="HATPase_c"/>
    <property type="match status" value="1"/>
</dbReference>
<dbReference type="EMBL" id="CP002869">
    <property type="protein sequence ID" value="AEI44446.1"/>
    <property type="molecule type" value="Genomic_DNA"/>
</dbReference>
<evidence type="ECO:0000256" key="1">
    <source>
        <dbReference type="ARBA" id="ARBA00000085"/>
    </source>
</evidence>
<dbReference type="InterPro" id="IPR022642">
    <property type="entry name" value="CheR_C"/>
</dbReference>
<dbReference type="Pfam" id="PF01739">
    <property type="entry name" value="CheR"/>
    <property type="match status" value="1"/>
</dbReference>
<dbReference type="PATRIC" id="fig|1036673.3.peg.5511"/>
<keyword evidence="10" id="KW-0378">Hydrolase</keyword>
<dbReference type="Gene3D" id="1.10.287.130">
    <property type="match status" value="1"/>
</dbReference>
<evidence type="ECO:0000256" key="9">
    <source>
        <dbReference type="ARBA" id="ARBA00023012"/>
    </source>
</evidence>
<dbReference type="SUPFAM" id="SSF47384">
    <property type="entry name" value="Homodimeric domain of signal transducing histidine kinase"/>
    <property type="match status" value="1"/>
</dbReference>
<dbReference type="Pfam" id="PF03705">
    <property type="entry name" value="CheR_N"/>
    <property type="match status" value="1"/>
</dbReference>
<dbReference type="Pfam" id="PF00512">
    <property type="entry name" value="HisKA"/>
    <property type="match status" value="1"/>
</dbReference>
<dbReference type="CDD" id="cd00082">
    <property type="entry name" value="HisKA"/>
    <property type="match status" value="1"/>
</dbReference>
<evidence type="ECO:0000259" key="16">
    <source>
        <dbReference type="PROSITE" id="PS50123"/>
    </source>
</evidence>
<dbReference type="PROSITE" id="PS50112">
    <property type="entry name" value="PAS"/>
    <property type="match status" value="1"/>
</dbReference>
<keyword evidence="6" id="KW-0547">Nucleotide-binding</keyword>
<dbReference type="InterPro" id="IPR005467">
    <property type="entry name" value="His_kinase_dom"/>
</dbReference>
<keyword evidence="9" id="KW-0902">Two-component regulatory system</keyword>
<feature type="active site" evidence="10">
    <location>
        <position position="26"/>
    </location>
</feature>
<comment type="catalytic activity">
    <reaction evidence="1">
        <text>ATP + protein L-histidine = ADP + protein N-phospho-L-histidine.</text>
        <dbReference type="EC" id="2.7.13.3"/>
    </reaction>
</comment>
<dbReference type="Proteomes" id="UP000006620">
    <property type="component" value="Chromosome"/>
</dbReference>
<dbReference type="GO" id="GO:0008984">
    <property type="term" value="F:protein-glutamate methylesterase activity"/>
    <property type="evidence" value="ECO:0007669"/>
    <property type="project" value="InterPro"/>
</dbReference>
<dbReference type="SMART" id="SM00086">
    <property type="entry name" value="PAC"/>
    <property type="match status" value="2"/>
</dbReference>
<dbReference type="GO" id="GO:0000156">
    <property type="term" value="F:phosphorelay response regulator activity"/>
    <property type="evidence" value="ECO:0007669"/>
    <property type="project" value="InterPro"/>
</dbReference>
<dbReference type="GO" id="GO:0000155">
    <property type="term" value="F:phosphorelay sensor kinase activity"/>
    <property type="evidence" value="ECO:0007669"/>
    <property type="project" value="InterPro"/>
</dbReference>
<evidence type="ECO:0000256" key="11">
    <source>
        <dbReference type="SAM" id="Coils"/>
    </source>
</evidence>
<dbReference type="SUPFAM" id="SSF55874">
    <property type="entry name" value="ATPase domain of HSP90 chaperone/DNA topoisomerase II/histidine kinase"/>
    <property type="match status" value="1"/>
</dbReference>
<keyword evidence="10" id="KW-0145">Chemotaxis</keyword>
<evidence type="ECO:0000256" key="5">
    <source>
        <dbReference type="ARBA" id="ARBA00022691"/>
    </source>
</evidence>
<dbReference type="KEGG" id="pms:KNP414_05922"/>
<keyword evidence="7 17" id="KW-0418">Kinase</keyword>
<evidence type="ECO:0000256" key="6">
    <source>
        <dbReference type="ARBA" id="ARBA00022741"/>
    </source>
</evidence>
<dbReference type="Gene3D" id="3.30.565.10">
    <property type="entry name" value="Histidine kinase-like ATPase, C-terminal domain"/>
    <property type="match status" value="1"/>
</dbReference>
<dbReference type="CDD" id="cd16434">
    <property type="entry name" value="CheB-CheR_fusion"/>
    <property type="match status" value="1"/>
</dbReference>
<dbReference type="InterPro" id="IPR050903">
    <property type="entry name" value="Bact_Chemotaxis_MeTrfase"/>
</dbReference>
<gene>
    <name evidence="17" type="ordered locus">KNP414_05922</name>
</gene>
<dbReference type="InterPro" id="IPR003661">
    <property type="entry name" value="HisK_dim/P_dom"/>
</dbReference>
<reference evidence="17 18" key="2">
    <citation type="journal article" date="2013" name="Genome Announc.">
        <title>Genome Sequence of Growth-Improving Paenibacillus mucilaginosus Strain KNP414.</title>
        <authorList>
            <person name="Lu J.J."/>
            <person name="Wang J.F."/>
            <person name="Hu X.F."/>
        </authorList>
    </citation>
    <scope>NUCLEOTIDE SEQUENCE [LARGE SCALE GENOMIC DNA]</scope>
    <source>
        <strain evidence="17 18">KNP414</strain>
    </source>
</reference>
<dbReference type="InterPro" id="IPR000014">
    <property type="entry name" value="PAS"/>
</dbReference>
<dbReference type="SUPFAM" id="SSF53335">
    <property type="entry name" value="S-adenosyl-L-methionine-dependent methyltransferases"/>
    <property type="match status" value="1"/>
</dbReference>
<keyword evidence="11" id="KW-0175">Coiled coil</keyword>
<evidence type="ECO:0000256" key="2">
    <source>
        <dbReference type="ARBA" id="ARBA00001541"/>
    </source>
</evidence>
<feature type="domain" description="PAC" evidence="14">
    <location>
        <begin position="928"/>
        <end position="980"/>
    </location>
</feature>
<dbReference type="SUPFAM" id="SSF47757">
    <property type="entry name" value="Chemotaxis receptor methyltransferase CheR, N-terminal domain"/>
    <property type="match status" value="1"/>
</dbReference>
<dbReference type="Pfam" id="PF02518">
    <property type="entry name" value="HATPase_c"/>
    <property type="match status" value="1"/>
</dbReference>
<dbReference type="PRINTS" id="PR00996">
    <property type="entry name" value="CHERMTFRASE"/>
</dbReference>
<dbReference type="GO" id="GO:0006935">
    <property type="term" value="P:chemotaxis"/>
    <property type="evidence" value="ECO:0007669"/>
    <property type="project" value="UniProtKB-UniRule"/>
</dbReference>
<dbReference type="Gene3D" id="3.30.450.20">
    <property type="entry name" value="PAS domain"/>
    <property type="match status" value="2"/>
</dbReference>
<dbReference type="NCBIfam" id="TIGR00229">
    <property type="entry name" value="sensory_box"/>
    <property type="match status" value="1"/>
</dbReference>
<dbReference type="InterPro" id="IPR000780">
    <property type="entry name" value="CheR_MeTrfase"/>
</dbReference>
<dbReference type="InterPro" id="IPR035965">
    <property type="entry name" value="PAS-like_dom_sf"/>
</dbReference>
<dbReference type="GO" id="GO:0008983">
    <property type="term" value="F:protein-glutamate O-methyltransferase activity"/>
    <property type="evidence" value="ECO:0007669"/>
    <property type="project" value="UniProtKB-EC"/>
</dbReference>
<dbReference type="Pfam" id="PF13426">
    <property type="entry name" value="PAS_9"/>
    <property type="match status" value="1"/>
</dbReference>
<evidence type="ECO:0000313" key="18">
    <source>
        <dbReference type="Proteomes" id="UP000006620"/>
    </source>
</evidence>
<protein>
    <submittedName>
        <fullName evidence="17">Signal transduction histidine kinase with CheB and CheR activity</fullName>
    </submittedName>
</protein>
<dbReference type="SMART" id="SM00388">
    <property type="entry name" value="HisKA"/>
    <property type="match status" value="1"/>
</dbReference>
<dbReference type="RefSeq" id="WP_013919597.1">
    <property type="nucleotide sequence ID" value="NC_015690.1"/>
</dbReference>
<dbReference type="GO" id="GO:0032259">
    <property type="term" value="P:methylation"/>
    <property type="evidence" value="ECO:0007669"/>
    <property type="project" value="UniProtKB-KW"/>
</dbReference>
<dbReference type="PROSITE" id="PS50113">
    <property type="entry name" value="PAC"/>
    <property type="match status" value="2"/>
</dbReference>
<dbReference type="PROSITE" id="PS50122">
    <property type="entry name" value="CHEB"/>
    <property type="match status" value="1"/>
</dbReference>
<dbReference type="InterPro" id="IPR029063">
    <property type="entry name" value="SAM-dependent_MTases_sf"/>
</dbReference>
<evidence type="ECO:0000313" key="17">
    <source>
        <dbReference type="EMBL" id="AEI44446.1"/>
    </source>
</evidence>
<dbReference type="SUPFAM" id="SSF52738">
    <property type="entry name" value="Methylesterase CheB, C-terminal domain"/>
    <property type="match status" value="1"/>
</dbReference>
<dbReference type="InterPro" id="IPR000700">
    <property type="entry name" value="PAS-assoc_C"/>
</dbReference>
<feature type="domain" description="Histidine kinase" evidence="12">
    <location>
        <begin position="993"/>
        <end position="1197"/>
    </location>
</feature>
<evidence type="ECO:0000259" key="13">
    <source>
        <dbReference type="PROSITE" id="PS50112"/>
    </source>
</evidence>
<reference evidence="18" key="1">
    <citation type="submission" date="2011-06" db="EMBL/GenBank/DDBJ databases">
        <title>Complete genome sequence of Paenibacillus mucilaginosus KNP414.</title>
        <authorList>
            <person name="Wang J."/>
            <person name="Hu S."/>
            <person name="Hu X."/>
            <person name="Zhang B."/>
            <person name="Dong D."/>
            <person name="Zhang S."/>
            <person name="Zhao K."/>
            <person name="Wu D."/>
        </authorList>
    </citation>
    <scope>NUCLEOTIDE SEQUENCE [LARGE SCALE GENOMIC DNA]</scope>
    <source>
        <strain evidence="18">KNP414</strain>
    </source>
</reference>
<dbReference type="Gene3D" id="1.10.155.10">
    <property type="entry name" value="Chemotaxis receptor methyltransferase CheR, N-terminal domain"/>
    <property type="match status" value="1"/>
</dbReference>
<evidence type="ECO:0000259" key="15">
    <source>
        <dbReference type="PROSITE" id="PS50122"/>
    </source>
</evidence>
<dbReference type="InterPro" id="IPR036097">
    <property type="entry name" value="HisK_dim/P_sf"/>
</dbReference>
<dbReference type="InterPro" id="IPR036890">
    <property type="entry name" value="HATPase_C_sf"/>
</dbReference>
<dbReference type="AlphaFoldDB" id="F8FC45"/>
<organism evidence="17 18">
    <name type="scientific">Paenibacillus mucilaginosus (strain KNP414)</name>
    <dbReference type="NCBI Taxonomy" id="1036673"/>
    <lineage>
        <taxon>Bacteria</taxon>
        <taxon>Bacillati</taxon>
        <taxon>Bacillota</taxon>
        <taxon>Bacilli</taxon>
        <taxon>Bacillales</taxon>
        <taxon>Paenibacillaceae</taxon>
        <taxon>Paenibacillus</taxon>
    </lineage>
</organism>
<feature type="active site" evidence="10">
    <location>
        <position position="53"/>
    </location>
</feature>
<dbReference type="SMART" id="SM00138">
    <property type="entry name" value="MeTrc"/>
    <property type="match status" value="1"/>
</dbReference>
<feature type="coiled-coil region" evidence="11">
    <location>
        <begin position="658"/>
        <end position="727"/>
    </location>
</feature>
<keyword evidence="5" id="KW-0949">S-adenosyl-L-methionine</keyword>
<dbReference type="InterPro" id="IPR035909">
    <property type="entry name" value="CheB_C"/>
</dbReference>
<feature type="domain" description="CheB-type methylesterase" evidence="15">
    <location>
        <begin position="14"/>
        <end position="203"/>
    </location>
</feature>
<dbReference type="PANTHER" id="PTHR24422">
    <property type="entry name" value="CHEMOTAXIS PROTEIN METHYLTRANSFERASE"/>
    <property type="match status" value="1"/>
</dbReference>
<dbReference type="GO" id="GO:0005524">
    <property type="term" value="F:ATP binding"/>
    <property type="evidence" value="ECO:0007669"/>
    <property type="project" value="UniProtKB-KW"/>
</dbReference>
<dbReference type="InterPro" id="IPR001610">
    <property type="entry name" value="PAC"/>
</dbReference>
<evidence type="ECO:0000259" key="14">
    <source>
        <dbReference type="PROSITE" id="PS50113"/>
    </source>
</evidence>
<feature type="domain" description="PAS" evidence="13">
    <location>
        <begin position="855"/>
        <end position="899"/>
    </location>
</feature>
<dbReference type="SMART" id="SM00091">
    <property type="entry name" value="PAS"/>
    <property type="match status" value="1"/>
</dbReference>
<dbReference type="Pfam" id="PF01339">
    <property type="entry name" value="CheB_methylest"/>
    <property type="match status" value="1"/>
</dbReference>
<evidence type="ECO:0000256" key="10">
    <source>
        <dbReference type="PROSITE-ProRule" id="PRU00050"/>
    </source>
</evidence>
<feature type="domain" description="CheR-type methyltransferase" evidence="16">
    <location>
        <begin position="229"/>
        <end position="489"/>
    </location>
</feature>
<evidence type="ECO:0000256" key="4">
    <source>
        <dbReference type="ARBA" id="ARBA00022679"/>
    </source>
</evidence>
<feature type="active site" evidence="10">
    <location>
        <position position="145"/>
    </location>
</feature>
<evidence type="ECO:0000256" key="8">
    <source>
        <dbReference type="ARBA" id="ARBA00022840"/>
    </source>
</evidence>
<dbReference type="PROSITE" id="PS50109">
    <property type="entry name" value="HIS_KIN"/>
    <property type="match status" value="1"/>
</dbReference>
<evidence type="ECO:0000256" key="7">
    <source>
        <dbReference type="ARBA" id="ARBA00022777"/>
    </source>
</evidence>
<dbReference type="PROSITE" id="PS50123">
    <property type="entry name" value="CHER"/>
    <property type="match status" value="1"/>
</dbReference>
<dbReference type="InterPro" id="IPR003594">
    <property type="entry name" value="HATPase_dom"/>
</dbReference>
<dbReference type="Pfam" id="PF13596">
    <property type="entry name" value="PAS_10"/>
    <property type="match status" value="1"/>
</dbReference>
<name>F8FC45_PAEMK</name>
<comment type="catalytic activity">
    <reaction evidence="2">
        <text>L-glutamyl-[protein] + S-adenosyl-L-methionine = [protein]-L-glutamate 5-O-methyl ester + S-adenosyl-L-homocysteine</text>
        <dbReference type="Rhea" id="RHEA:24452"/>
        <dbReference type="Rhea" id="RHEA-COMP:10208"/>
        <dbReference type="Rhea" id="RHEA-COMP:10311"/>
        <dbReference type="ChEBI" id="CHEBI:29973"/>
        <dbReference type="ChEBI" id="CHEBI:57856"/>
        <dbReference type="ChEBI" id="CHEBI:59789"/>
        <dbReference type="ChEBI" id="CHEBI:82795"/>
        <dbReference type="EC" id="2.1.1.80"/>
    </reaction>
</comment>
<dbReference type="InterPro" id="IPR036804">
    <property type="entry name" value="CheR_N_sf"/>
</dbReference>
<sequence length="1198" mass="134771">MSTILSEQDVQEQSPPGGFIVGIGASAGGLEALQQFFDHMRPDCGLSFVVVQHLSPNYKSFMAEILTKNTSMNIYEAEHLMEVRPNCVYLIPPKKDMTIAGRTLQVTEHRQTTGLNLPIDMFLTSLAKDIGSRAIGVILSGTGSDGTRGVEAIKEHGGLVIVQDELTAKFDGMPNSARLTGIVDQVMTPQAMADYLIEWTTGDPEIEWEDGESDPGSSGRLDLLSLPSFLELLKNASGIDFSYYKENSILRRIERRMNLLGVTTSDAYLRLLGNQPDELASLSKDLLIGVTHFFRDPEAFEILRVKVLPAILENKKREGHIRIWVAGCSTGEEAYSLAMLFDELISGQELPYTVKIFATDLDRDSIEYASQGVYPESAVRSVPSELLQQHFTQVGENYQVSKSIRKMVVFAPHNITKDPPFSNLDLVTCRNMLIYLQSDVQQKVLSLFHFALNPNGFMFLGPSETVGKLSSLFYAFDRKWNIFQQRSRMSGSPIPSAVEVSDSVDITKVHQLARRGYTTLREIPAYRKPDDLYTSFVDEHMPPCMVLDENNEVLHLSGNINPYLALARGKPSWNIYKMVEAHLAVAIVTAVQKVRKEQRTIYYQDIRLNNSDQSPYINLTVKPFSTKNKKFDRLVLITFEDADLPPPAPQIPEAFDMDHNVNQRIVELEQELQRAEESLQATIEELETSNEELQATNEELVAANEELMSTNEELQSVNEELVTVNTEYQYKIQELTDLNNDMDNFLVSTKIGTIFLDKEMRIRRFTPAITREINLLEVDYGRPIRHISHNFLYEGIVQDAETVLRTLVPVEKEIQSRSGSWYMLRVLPYRTGDHFIKGIVLTFVDITELKSANEELLKLSHAIEQSPSITLLANLEGIIMYANPKFAEVTGYAQSEMIGVHFRELNDWQASSVSFTEVWSTLSSGREWRGELHSRRKDGETYWESVRFLPIKDGEGRTQHYLRIAEDISDRKQTEELLRKSEMLSAVGQLAAGIAHEIRNPLTALKGFTKLMGTGGHNESYLAIMSAELERIEEIVSELLVLAKPQAVDYLPKSVPSILQDVIMLLDTQAIISNVEIETEIDEPLPYVSCVENQLKQVFINVLKNSVEAMPKGGTITVRAKRTEDRRLRVSFIDQGLGIPESKLARIGEPFFTTKNKGTGLGLMVSYKIIENHQGTMQISSKEGVGTTVEILLPALSS</sequence>
<keyword evidence="3" id="KW-0489">Methyltransferase</keyword>
<feature type="domain" description="PAC" evidence="14">
    <location>
        <begin position="808"/>
        <end position="858"/>
    </location>
</feature>
<dbReference type="CDD" id="cd00130">
    <property type="entry name" value="PAS"/>
    <property type="match status" value="1"/>
</dbReference>
<proteinExistence type="predicted"/>
<dbReference type="Gene3D" id="3.40.50.180">
    <property type="entry name" value="Methylesterase CheB, C-terminal domain"/>
    <property type="match status" value="1"/>
</dbReference>
<dbReference type="HOGENOM" id="CLU_000892_0_0_9"/>